<dbReference type="SMART" id="SM00267">
    <property type="entry name" value="GGDEF"/>
    <property type="match status" value="1"/>
</dbReference>
<dbReference type="PROSITE" id="PS50883">
    <property type="entry name" value="EAL"/>
    <property type="match status" value="1"/>
</dbReference>
<evidence type="ECO:0000259" key="3">
    <source>
        <dbReference type="PROSITE" id="PS50883"/>
    </source>
</evidence>
<comment type="caution">
    <text evidence="5">The sequence shown here is derived from an EMBL/GenBank/DDBJ whole genome shotgun (WGS) entry which is preliminary data.</text>
</comment>
<dbReference type="InterPro" id="IPR000160">
    <property type="entry name" value="GGDEF_dom"/>
</dbReference>
<dbReference type="SUPFAM" id="SSF55073">
    <property type="entry name" value="Nucleotide cyclase"/>
    <property type="match status" value="1"/>
</dbReference>
<dbReference type="InterPro" id="IPR015422">
    <property type="entry name" value="PyrdxlP-dep_Trfase_small"/>
</dbReference>
<keyword evidence="2" id="KW-0472">Membrane</keyword>
<dbReference type="PANTHER" id="PTHR44757:SF2">
    <property type="entry name" value="BIOFILM ARCHITECTURE MAINTENANCE PROTEIN MBAA"/>
    <property type="match status" value="1"/>
</dbReference>
<dbReference type="InterPro" id="IPR013656">
    <property type="entry name" value="PAS_4"/>
</dbReference>
<dbReference type="SUPFAM" id="SSF55785">
    <property type="entry name" value="PYP-like sensor domain (PAS domain)"/>
    <property type="match status" value="1"/>
</dbReference>
<evidence type="ECO:0000313" key="5">
    <source>
        <dbReference type="EMBL" id="MFD5100777.1"/>
    </source>
</evidence>
<feature type="transmembrane region" description="Helical" evidence="2">
    <location>
        <begin position="121"/>
        <end position="139"/>
    </location>
</feature>
<dbReference type="Pfam" id="PF08448">
    <property type="entry name" value="PAS_4"/>
    <property type="match status" value="1"/>
</dbReference>
<dbReference type="SMART" id="SM00052">
    <property type="entry name" value="EAL"/>
    <property type="match status" value="1"/>
</dbReference>
<dbReference type="SUPFAM" id="SSF53383">
    <property type="entry name" value="PLP-dependent transferases"/>
    <property type="match status" value="1"/>
</dbReference>
<evidence type="ECO:0000259" key="4">
    <source>
        <dbReference type="PROSITE" id="PS50887"/>
    </source>
</evidence>
<dbReference type="Gene3D" id="3.30.450.20">
    <property type="entry name" value="PAS domain"/>
    <property type="match status" value="1"/>
</dbReference>
<organism evidence="5 6">
    <name type="scientific">Streptomyces albidochromogenes</name>
    <dbReference type="NCBI Taxonomy" id="329524"/>
    <lineage>
        <taxon>Bacteria</taxon>
        <taxon>Bacillati</taxon>
        <taxon>Actinomycetota</taxon>
        <taxon>Actinomycetes</taxon>
        <taxon>Kitasatosporales</taxon>
        <taxon>Streptomycetaceae</taxon>
        <taxon>Streptomyces</taxon>
    </lineage>
</organism>
<protein>
    <submittedName>
        <fullName evidence="5">Aminotransferase class I/II-fold pyridoxal phosphate-dependent enzyme</fullName>
    </submittedName>
</protein>
<feature type="domain" description="EAL" evidence="3">
    <location>
        <begin position="776"/>
        <end position="1031"/>
    </location>
</feature>
<feature type="region of interest" description="Disordered" evidence="1">
    <location>
        <begin position="359"/>
        <end position="388"/>
    </location>
</feature>
<evidence type="ECO:0000256" key="2">
    <source>
        <dbReference type="SAM" id="Phobius"/>
    </source>
</evidence>
<dbReference type="NCBIfam" id="TIGR00254">
    <property type="entry name" value="GGDEF"/>
    <property type="match status" value="1"/>
</dbReference>
<accession>A0ABW6FMB8</accession>
<dbReference type="CDD" id="cd00130">
    <property type="entry name" value="PAS"/>
    <property type="match status" value="1"/>
</dbReference>
<keyword evidence="5" id="KW-0808">Transferase</keyword>
<dbReference type="InterPro" id="IPR043128">
    <property type="entry name" value="Rev_trsase/Diguanyl_cyclase"/>
</dbReference>
<keyword evidence="2" id="KW-0812">Transmembrane</keyword>
<gene>
    <name evidence="5" type="ORF">ACFWJN_17705</name>
</gene>
<dbReference type="RefSeq" id="WP_386715122.1">
    <property type="nucleotide sequence ID" value="NZ_JBHXIJ010000119.1"/>
</dbReference>
<dbReference type="CDD" id="cd01949">
    <property type="entry name" value="GGDEF"/>
    <property type="match status" value="1"/>
</dbReference>
<dbReference type="EMBL" id="JBHXIJ010000119">
    <property type="protein sequence ID" value="MFD5100777.1"/>
    <property type="molecule type" value="Genomic_DNA"/>
</dbReference>
<dbReference type="InterPro" id="IPR015421">
    <property type="entry name" value="PyrdxlP-dep_Trfase_major"/>
</dbReference>
<dbReference type="InterPro" id="IPR029787">
    <property type="entry name" value="Nucleotide_cyclase"/>
</dbReference>
<dbReference type="Gene3D" id="3.40.640.10">
    <property type="entry name" value="Type I PLP-dependent aspartate aminotransferase-like (Major domain)"/>
    <property type="match status" value="1"/>
</dbReference>
<dbReference type="InterPro" id="IPR004839">
    <property type="entry name" value="Aminotransferase_I/II_large"/>
</dbReference>
<feature type="transmembrane region" description="Helical" evidence="2">
    <location>
        <begin position="183"/>
        <end position="203"/>
    </location>
</feature>
<dbReference type="InterPro" id="IPR000014">
    <property type="entry name" value="PAS"/>
</dbReference>
<keyword evidence="5" id="KW-0032">Aminotransferase</keyword>
<dbReference type="Pfam" id="PF00155">
    <property type="entry name" value="Aminotran_1_2"/>
    <property type="match status" value="1"/>
</dbReference>
<dbReference type="InterPro" id="IPR015424">
    <property type="entry name" value="PyrdxlP-dep_Trfase"/>
</dbReference>
<feature type="transmembrane region" description="Helical" evidence="2">
    <location>
        <begin position="283"/>
        <end position="305"/>
    </location>
</feature>
<feature type="transmembrane region" description="Helical" evidence="2">
    <location>
        <begin position="91"/>
        <end position="109"/>
    </location>
</feature>
<proteinExistence type="predicted"/>
<feature type="domain" description="GGDEF" evidence="4">
    <location>
        <begin position="635"/>
        <end position="767"/>
    </location>
</feature>
<dbReference type="Gene3D" id="3.90.1150.10">
    <property type="entry name" value="Aspartate Aminotransferase, domain 1"/>
    <property type="match status" value="1"/>
</dbReference>
<dbReference type="InterPro" id="IPR035919">
    <property type="entry name" value="EAL_sf"/>
</dbReference>
<dbReference type="PROSITE" id="PS50887">
    <property type="entry name" value="GGDEF"/>
    <property type="match status" value="1"/>
</dbReference>
<feature type="transmembrane region" description="Helical" evidence="2">
    <location>
        <begin position="252"/>
        <end position="271"/>
    </location>
</feature>
<dbReference type="InterPro" id="IPR035965">
    <property type="entry name" value="PAS-like_dom_sf"/>
</dbReference>
<feature type="compositionally biased region" description="Low complexity" evidence="1">
    <location>
        <begin position="1037"/>
        <end position="1052"/>
    </location>
</feature>
<dbReference type="CDD" id="cd01948">
    <property type="entry name" value="EAL"/>
    <property type="match status" value="1"/>
</dbReference>
<keyword evidence="6" id="KW-1185">Reference proteome</keyword>
<name>A0ABW6FMB8_9ACTN</name>
<dbReference type="Proteomes" id="UP001598448">
    <property type="component" value="Unassembled WGS sequence"/>
</dbReference>
<dbReference type="Gene3D" id="3.20.20.450">
    <property type="entry name" value="EAL domain"/>
    <property type="match status" value="1"/>
</dbReference>
<feature type="transmembrane region" description="Helical" evidence="2">
    <location>
        <begin position="151"/>
        <end position="171"/>
    </location>
</feature>
<feature type="region of interest" description="Disordered" evidence="1">
    <location>
        <begin position="1036"/>
        <end position="1086"/>
    </location>
</feature>
<dbReference type="GO" id="GO:0008483">
    <property type="term" value="F:transaminase activity"/>
    <property type="evidence" value="ECO:0007669"/>
    <property type="project" value="UniProtKB-KW"/>
</dbReference>
<dbReference type="Pfam" id="PF00563">
    <property type="entry name" value="EAL"/>
    <property type="match status" value="1"/>
</dbReference>
<keyword evidence="2" id="KW-1133">Transmembrane helix</keyword>
<sequence length="1489" mass="161256">MAGYAVLVAGSTAVCLTLPQVHAALWAVIGLSGVAAVLTGVVVNRPAHRWPWWLLATALLTFCAGDTYYHVLEEYFQASNPFPSPADACYLATYPLFAAGLLGLVRYRWVGRDLPSLLDALIFTAGLALPVWVFLVQPLTLVEGLTWEQRAISIAYPLGDVLVLALLVRLLTPGALSGRNRSVQLLVLGTVTLLGFDIAYGILQLNGLWQAGTLLDMGWVIFYTAWGMAALHPSMVELTARTHQPQSLLPPPLRLLLLSAAVLIAPGILLYEGLRGSPQDAAVIAAFSGTLMVLVIFRLTGMVVAHRKAVTREIVLRTAAASLVSAGTPREVARSCDAAVAALSGPDVRLASILLSAGSGDDARARSGPRAPVSREWRDASTGETMPGPPVTLALRHTELVPVAGLGPRIAARLGDAATALVCPMIPPDRPAGDELPGILLAAGPRKQLSETRGSLEILASHAGLAMERVALRQEITRRESEAYFRTLVRNAADVILIVGEDSTVRYASPSAQAVFGDVHLVGASLPDLVDARDRERAARVLTAMWKGDRRESQDHWCVPRESGPIEVQVRCRDLRHDRTVRGLVVTLRDVTEQRQLEHELTQRAFHDSLTGLPNRTLLLERIERALLRGRRESSLTCVLFIDLDDFKIVNDTMGHTVGDQLLAAVGGRLSESLRRTDTAARLGGDEFAVLMEDAKEPIDAELLAAQVVQTLNRPFRLADGSVSVSASVGVATAMDSADSEELLSHADLALYAAKAAGKRQWRRFQPRLGVRMLERHDLQASLGTAIANEEFAVRYQPVVDITADEVVGFEALARWPHAQRGLVPPQQFISLAEETGYIAPLGAWVLGNATADIAGLQQAVPRTPPYVSVNVSARQFRESEFLDEVCKVLATPGLSPGSLQLELTETVLMRRDAQVEAVMHALKDLDVRIAVDDFGTGFSSLRYLREFPIDVLKIDKSFIDDITTDTQQVALVEGIVHIADTLGLQVIAEGIEDAAQRDLLARMGCRFGQGYLFARPMTVEQGEFLLRHPNGRRRAPVAVQAPDRAAAARRPAPGPAPPGPAARGPAPPKKENAMRQAAAPPLGVLDPRWGDLEHLRRTSPMSDAVLDEVRGRHIRSGDHWLIDFASCNYLGFDCDPEIIDAIEPAVRRWGTHPSWSRLLGSPRLYPEIEERLAALLRAPDTLLLPTATLIHASVIPVLADKGHVFVEATAHRTVYDGCVAARGQGATLHRFRCEQPEQLEALLRDIPAGPSRLVCLDGVNSMTGNIPDLPELAGICRDHDATLYIDDTHGFGVIGERRGDELCPYGARGNSVVRHTGETYDNIVLVGGFSKAYSSLLAFLALPPALKDLLKVAAGPYLYSGPSPTASLATTLAGLEVNDRRGDVIRAGLYRKTVRVLEHLGHLGIDTPNVGVLPIVEIPLANASDLDAVATFLWEEGVYVTLAAYPLVPRDRVGFRIQLTALNSDEDIDRLNATLTRLSERFALRAGS</sequence>
<evidence type="ECO:0000313" key="6">
    <source>
        <dbReference type="Proteomes" id="UP001598448"/>
    </source>
</evidence>
<dbReference type="PANTHER" id="PTHR44757">
    <property type="entry name" value="DIGUANYLATE CYCLASE DGCP"/>
    <property type="match status" value="1"/>
</dbReference>
<dbReference type="InterPro" id="IPR001633">
    <property type="entry name" value="EAL_dom"/>
</dbReference>
<feature type="transmembrane region" description="Helical" evidence="2">
    <location>
        <begin position="23"/>
        <end position="43"/>
    </location>
</feature>
<dbReference type="SUPFAM" id="SSF141868">
    <property type="entry name" value="EAL domain-like"/>
    <property type="match status" value="1"/>
</dbReference>
<feature type="transmembrane region" description="Helical" evidence="2">
    <location>
        <begin position="50"/>
        <end position="71"/>
    </location>
</feature>
<reference evidence="5 6" key="1">
    <citation type="submission" date="2024-09" db="EMBL/GenBank/DDBJ databases">
        <title>The Natural Products Discovery Center: Release of the First 8490 Sequenced Strains for Exploring Actinobacteria Biosynthetic Diversity.</title>
        <authorList>
            <person name="Kalkreuter E."/>
            <person name="Kautsar S.A."/>
            <person name="Yang D."/>
            <person name="Bader C.D."/>
            <person name="Teijaro C.N."/>
            <person name="Fluegel L."/>
            <person name="Davis C.M."/>
            <person name="Simpson J.R."/>
            <person name="Lauterbach L."/>
            <person name="Steele A.D."/>
            <person name="Gui C."/>
            <person name="Meng S."/>
            <person name="Li G."/>
            <person name="Viehrig K."/>
            <person name="Ye F."/>
            <person name="Su P."/>
            <person name="Kiefer A.F."/>
            <person name="Nichols A."/>
            <person name="Cepeda A.J."/>
            <person name="Yan W."/>
            <person name="Fan B."/>
            <person name="Jiang Y."/>
            <person name="Adhikari A."/>
            <person name="Zheng C.-J."/>
            <person name="Schuster L."/>
            <person name="Cowan T.M."/>
            <person name="Smanski M.J."/>
            <person name="Chevrette M.G."/>
            <person name="De Carvalho L.P.S."/>
            <person name="Shen B."/>
        </authorList>
    </citation>
    <scope>NUCLEOTIDE SEQUENCE [LARGE SCALE GENOMIC DNA]</scope>
    <source>
        <strain evidence="5 6">NPDC058348</strain>
    </source>
</reference>
<dbReference type="Gene3D" id="3.30.70.270">
    <property type="match status" value="1"/>
</dbReference>
<dbReference type="NCBIfam" id="TIGR00229">
    <property type="entry name" value="sensory_box"/>
    <property type="match status" value="1"/>
</dbReference>
<dbReference type="Pfam" id="PF00990">
    <property type="entry name" value="GGDEF"/>
    <property type="match status" value="1"/>
</dbReference>
<dbReference type="InterPro" id="IPR052155">
    <property type="entry name" value="Biofilm_reg_signaling"/>
</dbReference>
<evidence type="ECO:0000256" key="1">
    <source>
        <dbReference type="SAM" id="MobiDB-lite"/>
    </source>
</evidence>